<dbReference type="Proteomes" id="UP000784294">
    <property type="component" value="Unassembled WGS sequence"/>
</dbReference>
<sequence>MPLDVAALLLATTCYTPTLSPRPNRLFVCPGCHGHVGACGQKERGRAMRWGHGLKGVARRLDASSTLSEWDNCSHSETASRRVECVQEGRKLGTISKQLVVSTLASIFSGLACFGLVQIKRQQRISATICGWPVCGNARKSNLFDT</sequence>
<organism evidence="1 2">
    <name type="scientific">Protopolystoma xenopodis</name>
    <dbReference type="NCBI Taxonomy" id="117903"/>
    <lineage>
        <taxon>Eukaryota</taxon>
        <taxon>Metazoa</taxon>
        <taxon>Spiralia</taxon>
        <taxon>Lophotrochozoa</taxon>
        <taxon>Platyhelminthes</taxon>
        <taxon>Monogenea</taxon>
        <taxon>Polyopisthocotylea</taxon>
        <taxon>Polystomatidea</taxon>
        <taxon>Polystomatidae</taxon>
        <taxon>Protopolystoma</taxon>
    </lineage>
</organism>
<reference evidence="1" key="1">
    <citation type="submission" date="2018-11" db="EMBL/GenBank/DDBJ databases">
        <authorList>
            <consortium name="Pathogen Informatics"/>
        </authorList>
    </citation>
    <scope>NUCLEOTIDE SEQUENCE</scope>
</reference>
<keyword evidence="2" id="KW-1185">Reference proteome</keyword>
<name>A0A448WPT0_9PLAT</name>
<dbReference type="EMBL" id="CAAALY010031297">
    <property type="protein sequence ID" value="VEL17142.1"/>
    <property type="molecule type" value="Genomic_DNA"/>
</dbReference>
<evidence type="ECO:0000313" key="2">
    <source>
        <dbReference type="Proteomes" id="UP000784294"/>
    </source>
</evidence>
<dbReference type="AlphaFoldDB" id="A0A448WPT0"/>
<proteinExistence type="predicted"/>
<comment type="caution">
    <text evidence="1">The sequence shown here is derived from an EMBL/GenBank/DDBJ whole genome shotgun (WGS) entry which is preliminary data.</text>
</comment>
<evidence type="ECO:0000313" key="1">
    <source>
        <dbReference type="EMBL" id="VEL17142.1"/>
    </source>
</evidence>
<protein>
    <submittedName>
        <fullName evidence="1">Uncharacterized protein</fullName>
    </submittedName>
</protein>
<accession>A0A448WPT0</accession>
<gene>
    <name evidence="1" type="ORF">PXEA_LOCUS10582</name>
</gene>